<evidence type="ECO:0000313" key="2">
    <source>
        <dbReference type="Proteomes" id="UP000199515"/>
    </source>
</evidence>
<evidence type="ECO:0000313" key="1">
    <source>
        <dbReference type="EMBL" id="SDX69069.1"/>
    </source>
</evidence>
<sequence>MIVSRWPKLPVLGTAELPRLAGGVDTFLWPGLMTLAAHLPPAHVVIGGVMVHLHGAVAGSTPRRVTSDVDVLFDLAIAPECLRDAVSVLKGLAYKVDPASPEGATHRYHGPAGETVDILAPAGLKPKPDLTTTPPGRTIEVFGGQRALRNRVLVEVHYEDRGALVPIPDLSHAIGIKCCAFQDESRQRPARSFTSRHLQDIAFLTSLLEDPDEFESRTSGQLGDLLEAASPLDDREHSAWRTVTDAASAHLMWETLRQR</sequence>
<organism evidence="1 2">
    <name type="scientific">Amycolatopsis xylanica</name>
    <dbReference type="NCBI Taxonomy" id="589385"/>
    <lineage>
        <taxon>Bacteria</taxon>
        <taxon>Bacillati</taxon>
        <taxon>Actinomycetota</taxon>
        <taxon>Actinomycetes</taxon>
        <taxon>Pseudonocardiales</taxon>
        <taxon>Pseudonocardiaceae</taxon>
        <taxon>Amycolatopsis</taxon>
    </lineage>
</organism>
<dbReference type="EMBL" id="FNON01000003">
    <property type="protein sequence ID" value="SDX69069.1"/>
    <property type="molecule type" value="Genomic_DNA"/>
</dbReference>
<name>A0A1H3DTX6_9PSEU</name>
<accession>A0A1H3DTX6</accession>
<dbReference type="STRING" id="589385.SAMN05421504_103494"/>
<dbReference type="RefSeq" id="WP_143047071.1">
    <property type="nucleotide sequence ID" value="NZ_FNON01000003.1"/>
</dbReference>
<dbReference type="AlphaFoldDB" id="A0A1H3DTX6"/>
<dbReference type="Proteomes" id="UP000199515">
    <property type="component" value="Unassembled WGS sequence"/>
</dbReference>
<proteinExistence type="predicted"/>
<gene>
    <name evidence="1" type="ORF">SAMN05421504_103494</name>
</gene>
<dbReference type="OrthoDB" id="5175769at2"/>
<keyword evidence="2" id="KW-1185">Reference proteome</keyword>
<reference evidence="1 2" key="1">
    <citation type="submission" date="2016-10" db="EMBL/GenBank/DDBJ databases">
        <authorList>
            <person name="de Groot N.N."/>
        </authorList>
    </citation>
    <scope>NUCLEOTIDE SEQUENCE [LARGE SCALE GENOMIC DNA]</scope>
    <source>
        <strain evidence="1 2">CPCC 202699</strain>
    </source>
</reference>
<protein>
    <recommendedName>
        <fullName evidence="3">Nucleotidyl transferase AbiEii toxin, Type IV TA system</fullName>
    </recommendedName>
</protein>
<evidence type="ECO:0008006" key="3">
    <source>
        <dbReference type="Google" id="ProtNLM"/>
    </source>
</evidence>